<dbReference type="AlphaFoldDB" id="A0A8H3GF34"/>
<dbReference type="OrthoDB" id="3598281at2759"/>
<dbReference type="Proteomes" id="UP000663861">
    <property type="component" value="Unassembled WGS sequence"/>
</dbReference>
<gene>
    <name evidence="1" type="ORF">RDB_LOCUS52970</name>
</gene>
<dbReference type="EMBL" id="CAJMWY010000863">
    <property type="protein sequence ID" value="CAE6449757.1"/>
    <property type="molecule type" value="Genomic_DNA"/>
</dbReference>
<name>A0A8H3GF34_9AGAM</name>
<comment type="caution">
    <text evidence="1">The sequence shown here is derived from an EMBL/GenBank/DDBJ whole genome shotgun (WGS) entry which is preliminary data.</text>
</comment>
<organism evidence="1 2">
    <name type="scientific">Rhizoctonia solani</name>
    <dbReference type="NCBI Taxonomy" id="456999"/>
    <lineage>
        <taxon>Eukaryota</taxon>
        <taxon>Fungi</taxon>
        <taxon>Dikarya</taxon>
        <taxon>Basidiomycota</taxon>
        <taxon>Agaricomycotina</taxon>
        <taxon>Agaricomycetes</taxon>
        <taxon>Cantharellales</taxon>
        <taxon>Ceratobasidiaceae</taxon>
        <taxon>Rhizoctonia</taxon>
    </lineage>
</organism>
<evidence type="ECO:0000313" key="1">
    <source>
        <dbReference type="EMBL" id="CAE6449757.1"/>
    </source>
</evidence>
<evidence type="ECO:0008006" key="3">
    <source>
        <dbReference type="Google" id="ProtNLM"/>
    </source>
</evidence>
<accession>A0A8H3GF34</accession>
<reference evidence="1" key="1">
    <citation type="submission" date="2021-01" db="EMBL/GenBank/DDBJ databases">
        <authorList>
            <person name="Kaushik A."/>
        </authorList>
    </citation>
    <scope>NUCLEOTIDE SEQUENCE</scope>
    <source>
        <strain evidence="1">AG4-RS23</strain>
    </source>
</reference>
<evidence type="ECO:0000313" key="2">
    <source>
        <dbReference type="Proteomes" id="UP000663861"/>
    </source>
</evidence>
<sequence length="539" mass="61787">MLEELKSAADQLHAAWDNYHRVYSNLEHYPISIGARYPDGFHLELIRQLDTERAFISSYEPKIQQIKTSISRVRNYRPGLISINSLPSEILTRIFQLVLAQPCTFQLSNNEMHYPRYPDYFTRVCSLWRKIAIASRLIWCHIDISHNKPCCDRLVARANTYLMRAGELPIELHIMDDDHNTPGWREPDYDDLYRLVRKVSSRVETLQFGITKVTGFQKFHRDTFEGLFRYGPARLKKLVLRSNRDAFIRADISTYIEPDERTKDLILEHPEWAIETAFTPVTTLHLRGIFPVWSSKAYSGLVDLRMVSSNGDFQIEQMELITILRSSPALRILHFGLNLGESTPGIEETTQIHLKDLEVVKIFPELGSPRTPRLLKLLAPGTKPLRLSFEDYHLLDAASLTDLEAFLARSRVARFYIGGTFLPINILLPHANHLEHVVLDAYVGDFGGISPPEGPHTDPLPLSPRLRSLHITRSSLLADELRLLSDHCPTGIVLHSCDIYWGRESGYAQDLSVDFPLVNVTEHTLYPFEEPTASWDILD</sequence>
<protein>
    <recommendedName>
        <fullName evidence="3">F-box-like domain protein</fullName>
    </recommendedName>
</protein>
<proteinExistence type="predicted"/>